<dbReference type="Gramene" id="TVU49128">
    <property type="protein sequence ID" value="TVU49128"/>
    <property type="gene ID" value="EJB05_00422"/>
</dbReference>
<feature type="chain" id="PRO_5023804649" description="Wall-associated receptor kinase galacturonan-binding domain-containing protein" evidence="1">
    <location>
        <begin position="20"/>
        <end position="271"/>
    </location>
</feature>
<evidence type="ECO:0000256" key="1">
    <source>
        <dbReference type="SAM" id="SignalP"/>
    </source>
</evidence>
<feature type="signal peptide" evidence="1">
    <location>
        <begin position="1"/>
        <end position="19"/>
    </location>
</feature>
<dbReference type="OrthoDB" id="691441at2759"/>
<evidence type="ECO:0008006" key="4">
    <source>
        <dbReference type="Google" id="ProtNLM"/>
    </source>
</evidence>
<accession>A0A5J9WLK1</accession>
<dbReference type="Proteomes" id="UP000324897">
    <property type="component" value="Chromosome 6"/>
</dbReference>
<comment type="caution">
    <text evidence="2">The sequence shown here is derived from an EMBL/GenBank/DDBJ whole genome shotgun (WGS) entry which is preliminary data.</text>
</comment>
<keyword evidence="1" id="KW-0732">Signal</keyword>
<sequence length="271" mass="27832">MLQLVVLLFLLPCTTFSAAAAGDGGGGCNRRCNGTIVPYPFGFSGDCPIILMCNASISSVPLLPHSNATAYYPILAFNSTTSTFLATVTPFCNRTVRDAAASLTGAGYGISNRTILYLRGACRAPPGTSSHCTVSADPVTMLLRTAQCGGNDTDFTCVAAAASGQAGPFMAWEMVNESGCEDALTATVYGNALPGMPSLQFGVAELGWWLDGNCTAGGHRCAANATCRDVQTPTGALGHQCACPFGMPGDGFAAGEGCHYGGEFIICLCCV</sequence>
<evidence type="ECO:0000313" key="2">
    <source>
        <dbReference type="EMBL" id="TVU49128.1"/>
    </source>
</evidence>
<proteinExistence type="predicted"/>
<feature type="non-terminal residue" evidence="2">
    <location>
        <position position="1"/>
    </location>
</feature>
<protein>
    <recommendedName>
        <fullName evidence="4">Wall-associated receptor kinase galacturonan-binding domain-containing protein</fullName>
    </recommendedName>
</protein>
<name>A0A5J9WLK1_9POAL</name>
<evidence type="ECO:0000313" key="3">
    <source>
        <dbReference type="Proteomes" id="UP000324897"/>
    </source>
</evidence>
<organism evidence="2 3">
    <name type="scientific">Eragrostis curvula</name>
    <name type="common">weeping love grass</name>
    <dbReference type="NCBI Taxonomy" id="38414"/>
    <lineage>
        <taxon>Eukaryota</taxon>
        <taxon>Viridiplantae</taxon>
        <taxon>Streptophyta</taxon>
        <taxon>Embryophyta</taxon>
        <taxon>Tracheophyta</taxon>
        <taxon>Spermatophyta</taxon>
        <taxon>Magnoliopsida</taxon>
        <taxon>Liliopsida</taxon>
        <taxon>Poales</taxon>
        <taxon>Poaceae</taxon>
        <taxon>PACMAD clade</taxon>
        <taxon>Chloridoideae</taxon>
        <taxon>Eragrostideae</taxon>
        <taxon>Eragrostidinae</taxon>
        <taxon>Eragrostis</taxon>
    </lineage>
</organism>
<keyword evidence="3" id="KW-1185">Reference proteome</keyword>
<reference evidence="2 3" key="1">
    <citation type="journal article" date="2019" name="Sci. Rep.">
        <title>A high-quality genome of Eragrostis curvula grass provides insights into Poaceae evolution and supports new strategies to enhance forage quality.</title>
        <authorList>
            <person name="Carballo J."/>
            <person name="Santos B.A.C.M."/>
            <person name="Zappacosta D."/>
            <person name="Garbus I."/>
            <person name="Selva J.P."/>
            <person name="Gallo C.A."/>
            <person name="Diaz A."/>
            <person name="Albertini E."/>
            <person name="Caccamo M."/>
            <person name="Echenique V."/>
        </authorList>
    </citation>
    <scope>NUCLEOTIDE SEQUENCE [LARGE SCALE GENOMIC DNA]</scope>
    <source>
        <strain evidence="3">cv. Victoria</strain>
        <tissue evidence="2">Leaf</tissue>
    </source>
</reference>
<gene>
    <name evidence="2" type="ORF">EJB05_00422</name>
</gene>
<dbReference type="EMBL" id="RWGY01000002">
    <property type="protein sequence ID" value="TVU49128.1"/>
    <property type="molecule type" value="Genomic_DNA"/>
</dbReference>
<dbReference type="AlphaFoldDB" id="A0A5J9WLK1"/>